<feature type="region of interest" description="Disordered" evidence="11">
    <location>
        <begin position="20"/>
        <end position="58"/>
    </location>
</feature>
<feature type="repeat" description="Solcar" evidence="9">
    <location>
        <begin position="77"/>
        <end position="163"/>
    </location>
</feature>
<dbReference type="Pfam" id="PF00153">
    <property type="entry name" value="Mito_carr"/>
    <property type="match status" value="3"/>
</dbReference>
<dbReference type="EMBL" id="JAPTSV010000007">
    <property type="protein sequence ID" value="KAJ1525699.1"/>
    <property type="molecule type" value="Genomic_DNA"/>
</dbReference>
<reference evidence="13" key="1">
    <citation type="submission" date="2022-12" db="EMBL/GenBank/DDBJ databases">
        <title>Chromosome-level genome assembly of the bean flower thrips Megalurothrips usitatus.</title>
        <authorList>
            <person name="Ma L."/>
            <person name="Liu Q."/>
            <person name="Li H."/>
            <person name="Cai W."/>
        </authorList>
    </citation>
    <scope>NUCLEOTIDE SEQUENCE</scope>
    <source>
        <strain evidence="13">Cailab_2022a</strain>
    </source>
</reference>
<evidence type="ECO:0000256" key="2">
    <source>
        <dbReference type="ARBA" id="ARBA00006375"/>
    </source>
</evidence>
<comment type="subcellular location">
    <subcellularLocation>
        <location evidence="1">Mitochondrion inner membrane</location>
        <topology evidence="1">Multi-pass membrane protein</topology>
    </subcellularLocation>
</comment>
<evidence type="ECO:0000256" key="12">
    <source>
        <dbReference type="SAM" id="Phobius"/>
    </source>
</evidence>
<proteinExistence type="inferred from homology"/>
<keyword evidence="8 9" id="KW-0472">Membrane</keyword>
<dbReference type="PRINTS" id="PR00926">
    <property type="entry name" value="MITOCARRIER"/>
</dbReference>
<dbReference type="Proteomes" id="UP001075354">
    <property type="component" value="Chromosome 7"/>
</dbReference>
<dbReference type="InterPro" id="IPR023395">
    <property type="entry name" value="MCP_dom_sf"/>
</dbReference>
<dbReference type="SUPFAM" id="SSF103506">
    <property type="entry name" value="Mitochondrial carrier"/>
    <property type="match status" value="1"/>
</dbReference>
<feature type="transmembrane region" description="Helical" evidence="12">
    <location>
        <begin position="233"/>
        <end position="255"/>
    </location>
</feature>
<evidence type="ECO:0000313" key="13">
    <source>
        <dbReference type="EMBL" id="KAJ1525699.1"/>
    </source>
</evidence>
<protein>
    <recommendedName>
        <fullName evidence="15">Mitochondrial coenzyme A transporter SLC25A42</fullName>
    </recommendedName>
</protein>
<dbReference type="PANTHER" id="PTHR24089">
    <property type="entry name" value="SOLUTE CARRIER FAMILY 25"/>
    <property type="match status" value="1"/>
</dbReference>
<dbReference type="PROSITE" id="PS50920">
    <property type="entry name" value="SOLCAR"/>
    <property type="match status" value="3"/>
</dbReference>
<evidence type="ECO:0000256" key="7">
    <source>
        <dbReference type="ARBA" id="ARBA00023128"/>
    </source>
</evidence>
<keyword evidence="4 9" id="KW-0812">Transmembrane</keyword>
<evidence type="ECO:0000256" key="9">
    <source>
        <dbReference type="PROSITE-ProRule" id="PRU00282"/>
    </source>
</evidence>
<organism evidence="13 14">
    <name type="scientific">Megalurothrips usitatus</name>
    <name type="common">bean blossom thrips</name>
    <dbReference type="NCBI Taxonomy" id="439358"/>
    <lineage>
        <taxon>Eukaryota</taxon>
        <taxon>Metazoa</taxon>
        <taxon>Ecdysozoa</taxon>
        <taxon>Arthropoda</taxon>
        <taxon>Hexapoda</taxon>
        <taxon>Insecta</taxon>
        <taxon>Pterygota</taxon>
        <taxon>Neoptera</taxon>
        <taxon>Paraneoptera</taxon>
        <taxon>Thysanoptera</taxon>
        <taxon>Terebrantia</taxon>
        <taxon>Thripoidea</taxon>
        <taxon>Thripidae</taxon>
        <taxon>Megalurothrips</taxon>
    </lineage>
</organism>
<feature type="repeat" description="Solcar" evidence="9">
    <location>
        <begin position="272"/>
        <end position="360"/>
    </location>
</feature>
<keyword evidence="3 10" id="KW-0813">Transport</keyword>
<dbReference type="GO" id="GO:0005743">
    <property type="term" value="C:mitochondrial inner membrane"/>
    <property type="evidence" value="ECO:0007669"/>
    <property type="project" value="UniProtKB-SubCell"/>
</dbReference>
<evidence type="ECO:0000256" key="6">
    <source>
        <dbReference type="ARBA" id="ARBA00022792"/>
    </source>
</evidence>
<keyword evidence="5" id="KW-0677">Repeat</keyword>
<evidence type="ECO:0000256" key="11">
    <source>
        <dbReference type="SAM" id="MobiDB-lite"/>
    </source>
</evidence>
<dbReference type="InterPro" id="IPR018108">
    <property type="entry name" value="MCP_transmembrane"/>
</dbReference>
<sequence length="365" mass="40209">MVDVSYSSVPSHSIAASSTVSSFTTSVARRPPSSSALSVITSHGPTSMTDKSGDNAPNLHEDEKKLHNVSALISNAKRVWTGLVAGAVAGAIAKTTIAPLDRTKINFQIHKEPYSIRGVIRFLQETIYKEGVLGLWRGNSATMARIVPYGAIQFTSHEQWKRVLGLNVTSPIDHSEDAHIKRFLAGSLAGVTSQSLTYPLDLARARMAVTSKGNYDSLRAVFRVMWQQESVLAFYRGYLPTLLGVIPYAGLSFFTYDTLKHHYRVWLGDEKPNPIVNLAFGAIAGAIAQTGSYPLDIVRRRMQTAAVTGERYDTIIGSLKKIYREEGIKRGFFKGLSMNWVKGPVAVGISFASNEFIRDHLRRMM</sequence>
<evidence type="ECO:0000256" key="3">
    <source>
        <dbReference type="ARBA" id="ARBA00022448"/>
    </source>
</evidence>
<dbReference type="AlphaFoldDB" id="A0AAV7XHY3"/>
<feature type="transmembrane region" description="Helical" evidence="12">
    <location>
        <begin position="275"/>
        <end position="295"/>
    </location>
</feature>
<dbReference type="GO" id="GO:0055085">
    <property type="term" value="P:transmembrane transport"/>
    <property type="evidence" value="ECO:0007669"/>
    <property type="project" value="InterPro"/>
</dbReference>
<keyword evidence="7" id="KW-0496">Mitochondrion</keyword>
<dbReference type="PRINTS" id="PR00928">
    <property type="entry name" value="GRAVESDC"/>
</dbReference>
<dbReference type="Gene3D" id="1.50.40.10">
    <property type="entry name" value="Mitochondrial carrier domain"/>
    <property type="match status" value="1"/>
</dbReference>
<comment type="caution">
    <text evidence="13">The sequence shown here is derived from an EMBL/GenBank/DDBJ whole genome shotgun (WGS) entry which is preliminary data.</text>
</comment>
<accession>A0AAV7XHY3</accession>
<comment type="similarity">
    <text evidence="2 10">Belongs to the mitochondrial carrier (TC 2.A.29) family.</text>
</comment>
<evidence type="ECO:0000313" key="14">
    <source>
        <dbReference type="Proteomes" id="UP001075354"/>
    </source>
</evidence>
<evidence type="ECO:0000256" key="10">
    <source>
        <dbReference type="RuleBase" id="RU000488"/>
    </source>
</evidence>
<gene>
    <name evidence="13" type="ORF">ONE63_008910</name>
</gene>
<dbReference type="InterPro" id="IPR002067">
    <property type="entry name" value="MCP"/>
</dbReference>
<keyword evidence="14" id="KW-1185">Reference proteome</keyword>
<feature type="repeat" description="Solcar" evidence="9">
    <location>
        <begin position="177"/>
        <end position="262"/>
    </location>
</feature>
<evidence type="ECO:0000256" key="1">
    <source>
        <dbReference type="ARBA" id="ARBA00004448"/>
    </source>
</evidence>
<evidence type="ECO:0000256" key="4">
    <source>
        <dbReference type="ARBA" id="ARBA00022692"/>
    </source>
</evidence>
<keyword evidence="12" id="KW-1133">Transmembrane helix</keyword>
<evidence type="ECO:0000256" key="8">
    <source>
        <dbReference type="ARBA" id="ARBA00023136"/>
    </source>
</evidence>
<feature type="compositionally biased region" description="Polar residues" evidence="11">
    <location>
        <begin position="32"/>
        <end position="50"/>
    </location>
</feature>
<dbReference type="InterPro" id="IPR002167">
    <property type="entry name" value="GDC-like"/>
</dbReference>
<evidence type="ECO:0000256" key="5">
    <source>
        <dbReference type="ARBA" id="ARBA00022737"/>
    </source>
</evidence>
<name>A0AAV7XHY3_9NEOP</name>
<keyword evidence="6" id="KW-0999">Mitochondrion inner membrane</keyword>
<evidence type="ECO:0008006" key="15">
    <source>
        <dbReference type="Google" id="ProtNLM"/>
    </source>
</evidence>